<dbReference type="CDD" id="cd10032">
    <property type="entry name" value="UDG-F6_HDG"/>
    <property type="match status" value="1"/>
</dbReference>
<dbReference type="STRING" id="1921010.MMIC_P0451"/>
<dbReference type="AlphaFoldDB" id="A0A1L8CKT4"/>
<dbReference type="Gene3D" id="3.40.470.10">
    <property type="entry name" value="Uracil-DNA glycosylase-like domain"/>
    <property type="match status" value="1"/>
</dbReference>
<evidence type="ECO:0000313" key="3">
    <source>
        <dbReference type="Proteomes" id="UP000231632"/>
    </source>
</evidence>
<protein>
    <submittedName>
        <fullName evidence="2">Uracil DNA glycosylase superfamily protein</fullName>
    </submittedName>
</protein>
<evidence type="ECO:0000259" key="1">
    <source>
        <dbReference type="SMART" id="SM00986"/>
    </source>
</evidence>
<keyword evidence="3" id="KW-1185">Reference proteome</keyword>
<sequence>MHDTGFPYSSNPDAKVLILGSMPGKKSLLEDQYYAHPQNVFWPIMGQLFEFEEKMDYEKRLLCLGENGVALWDVAYQCVRPGSLDSAIKMESVVANNFEHFFSDHPDIHAIFFNGRKAEELYRRLVQKNLPPAFQQIKSHLLPSTSPANAGMNRTQKLDHWKIVRQTLEIG</sequence>
<dbReference type="InterPro" id="IPR036895">
    <property type="entry name" value="Uracil-DNA_glycosylase-like_sf"/>
</dbReference>
<accession>A0A1L8CKT4</accession>
<evidence type="ECO:0000313" key="2">
    <source>
        <dbReference type="EMBL" id="GAV19517.1"/>
    </source>
</evidence>
<dbReference type="OrthoDB" id="9799921at2"/>
<proteinExistence type="predicted"/>
<gene>
    <name evidence="2" type="ORF">MMIC_P0451</name>
</gene>
<dbReference type="RefSeq" id="WP_072658690.1">
    <property type="nucleotide sequence ID" value="NZ_BDFD01000002.1"/>
</dbReference>
<reference evidence="2 3" key="1">
    <citation type="journal article" date="2017" name="Arch. Microbiol.">
        <title>Mariprofundus micogutta sp. nov., a novel iron-oxidizing zetaproteobacterium isolated from a deep-sea hydrothermal field at the Bayonnaise knoll of the Izu-Ogasawara arc, and a description of Mariprofundales ord. nov. and Zetaproteobacteria classis nov.</title>
        <authorList>
            <person name="Makita H."/>
            <person name="Tanaka E."/>
            <person name="Mitsunobu S."/>
            <person name="Miyazaki M."/>
            <person name="Nunoura T."/>
            <person name="Uematsu K."/>
            <person name="Takaki Y."/>
            <person name="Nishi S."/>
            <person name="Shimamura S."/>
            <person name="Takai K."/>
        </authorList>
    </citation>
    <scope>NUCLEOTIDE SEQUENCE [LARGE SCALE GENOMIC DNA]</scope>
    <source>
        <strain evidence="2 3">ET2</strain>
    </source>
</reference>
<feature type="domain" description="Uracil-DNA glycosylase-like" evidence="1">
    <location>
        <begin position="7"/>
        <end position="165"/>
    </location>
</feature>
<dbReference type="Pfam" id="PF03167">
    <property type="entry name" value="UDG"/>
    <property type="match status" value="1"/>
</dbReference>
<dbReference type="SMART" id="SM00986">
    <property type="entry name" value="UDG"/>
    <property type="match status" value="1"/>
</dbReference>
<name>A0A1L8CKT4_9PROT</name>
<organism evidence="2 3">
    <name type="scientific">Mariprofundus micogutta</name>
    <dbReference type="NCBI Taxonomy" id="1921010"/>
    <lineage>
        <taxon>Bacteria</taxon>
        <taxon>Pseudomonadati</taxon>
        <taxon>Pseudomonadota</taxon>
        <taxon>Candidatius Mariprofundia</taxon>
        <taxon>Mariprofundales</taxon>
        <taxon>Mariprofundaceae</taxon>
        <taxon>Mariprofundus</taxon>
    </lineage>
</organism>
<dbReference type="InterPro" id="IPR005122">
    <property type="entry name" value="Uracil-DNA_glycosylase-like"/>
</dbReference>
<comment type="caution">
    <text evidence="2">The sequence shown here is derived from an EMBL/GenBank/DDBJ whole genome shotgun (WGS) entry which is preliminary data.</text>
</comment>
<dbReference type="NCBIfam" id="TIGR04274">
    <property type="entry name" value="hypoxanDNAglyco"/>
    <property type="match status" value="1"/>
</dbReference>
<dbReference type="EMBL" id="BDFD01000002">
    <property type="protein sequence ID" value="GAV19517.1"/>
    <property type="molecule type" value="Genomic_DNA"/>
</dbReference>
<dbReference type="Proteomes" id="UP000231632">
    <property type="component" value="Unassembled WGS sequence"/>
</dbReference>
<dbReference type="SMART" id="SM00987">
    <property type="entry name" value="UreE_C"/>
    <property type="match status" value="1"/>
</dbReference>
<dbReference type="InterPro" id="IPR026353">
    <property type="entry name" value="Hypoxan-DNA_Glyclase"/>
</dbReference>
<dbReference type="SUPFAM" id="SSF52141">
    <property type="entry name" value="Uracil-DNA glycosylase-like"/>
    <property type="match status" value="1"/>
</dbReference>